<evidence type="ECO:0000256" key="1">
    <source>
        <dbReference type="SAM" id="Phobius"/>
    </source>
</evidence>
<keyword evidence="3" id="KW-0012">Acyltransferase</keyword>
<feature type="transmembrane region" description="Helical" evidence="1">
    <location>
        <begin position="271"/>
        <end position="297"/>
    </location>
</feature>
<protein>
    <submittedName>
        <fullName evidence="3">Acyltransferase</fullName>
    </submittedName>
</protein>
<evidence type="ECO:0000259" key="2">
    <source>
        <dbReference type="Pfam" id="PF01757"/>
    </source>
</evidence>
<dbReference type="PANTHER" id="PTHR23028">
    <property type="entry name" value="ACETYLTRANSFERASE"/>
    <property type="match status" value="1"/>
</dbReference>
<dbReference type="RefSeq" id="WP_208174497.1">
    <property type="nucleotide sequence ID" value="NZ_JAGETZ010000003.1"/>
</dbReference>
<evidence type="ECO:0000313" key="4">
    <source>
        <dbReference type="Proteomes" id="UP000664369"/>
    </source>
</evidence>
<keyword evidence="4" id="KW-1185">Reference proteome</keyword>
<accession>A0ABS3QCA1</accession>
<name>A0ABS3QCA1_9BACT</name>
<dbReference type="InterPro" id="IPR002656">
    <property type="entry name" value="Acyl_transf_3_dom"/>
</dbReference>
<feature type="transmembrane region" description="Helical" evidence="1">
    <location>
        <begin position="51"/>
        <end position="70"/>
    </location>
</feature>
<feature type="transmembrane region" description="Helical" evidence="1">
    <location>
        <begin position="173"/>
        <end position="195"/>
    </location>
</feature>
<gene>
    <name evidence="3" type="ORF">J4E00_07350</name>
</gene>
<keyword evidence="1" id="KW-0812">Transmembrane</keyword>
<dbReference type="EMBL" id="JAGETZ010000003">
    <property type="protein sequence ID" value="MBO2008863.1"/>
    <property type="molecule type" value="Genomic_DNA"/>
</dbReference>
<sequence length="383" mass="42819">MAPSPTAASLPARPYYPALTGLRAVAAYLIFFMHFWPVGAPIWVQRILGQMYLGVSMFFVLSGFVIATRYQGSVAFTGTWWRHYLWRRVARIYPVYLLLNGLLLAHLYWPPAPGEATRSLGLVFLSQSLLRGFSSTLKFVGIPQSWSLTAEECFYFSAPLLLWMWQRWGRAGAAGFAGAIVGTGLLLTLLCAGHPALHGFFGSYYHLFNYTFFGRVLEFLLGVGLARWWAARTGVRPTQWPWRTLLGGLLMCTAVGLLAELRSPRTFADGLLHPGAIVLNNVFFPLGVTLLLAGLLAERSWLRVALASRLMQALGRSSYFFYLVHVGVFSIWWQGQFRASVGTGWQFLATVAVAELGYRFLEEPLRRWVLARALAQPVGALRV</sequence>
<feature type="transmembrane region" description="Helical" evidence="1">
    <location>
        <begin position="242"/>
        <end position="259"/>
    </location>
</feature>
<feature type="domain" description="Acyltransferase 3" evidence="2">
    <location>
        <begin position="18"/>
        <end position="352"/>
    </location>
</feature>
<comment type="caution">
    <text evidence="3">The sequence shown here is derived from an EMBL/GenBank/DDBJ whole genome shotgun (WGS) entry which is preliminary data.</text>
</comment>
<dbReference type="InterPro" id="IPR050879">
    <property type="entry name" value="Acyltransferase_3"/>
</dbReference>
<organism evidence="3 4">
    <name type="scientific">Hymenobacter negativus</name>
    <dbReference type="NCBI Taxonomy" id="2795026"/>
    <lineage>
        <taxon>Bacteria</taxon>
        <taxon>Pseudomonadati</taxon>
        <taxon>Bacteroidota</taxon>
        <taxon>Cytophagia</taxon>
        <taxon>Cytophagales</taxon>
        <taxon>Hymenobacteraceae</taxon>
        <taxon>Hymenobacter</taxon>
    </lineage>
</organism>
<evidence type="ECO:0000313" key="3">
    <source>
        <dbReference type="EMBL" id="MBO2008863.1"/>
    </source>
</evidence>
<dbReference type="Pfam" id="PF01757">
    <property type="entry name" value="Acyl_transf_3"/>
    <property type="match status" value="1"/>
</dbReference>
<dbReference type="PANTHER" id="PTHR23028:SF53">
    <property type="entry name" value="ACYL_TRANSF_3 DOMAIN-CONTAINING PROTEIN"/>
    <property type="match status" value="1"/>
</dbReference>
<feature type="transmembrane region" description="Helical" evidence="1">
    <location>
        <begin position="207"/>
        <end position="230"/>
    </location>
</feature>
<keyword evidence="1" id="KW-0472">Membrane</keyword>
<keyword evidence="3" id="KW-0808">Transferase</keyword>
<feature type="transmembrane region" description="Helical" evidence="1">
    <location>
        <begin position="318"/>
        <end position="335"/>
    </location>
</feature>
<reference evidence="3 4" key="1">
    <citation type="submission" date="2021-03" db="EMBL/GenBank/DDBJ databases">
        <authorList>
            <person name="Kim M.K."/>
        </authorList>
    </citation>
    <scope>NUCLEOTIDE SEQUENCE [LARGE SCALE GENOMIC DNA]</scope>
    <source>
        <strain evidence="3 4">BT442</strain>
    </source>
</reference>
<keyword evidence="1" id="KW-1133">Transmembrane helix</keyword>
<dbReference type="GO" id="GO:0016746">
    <property type="term" value="F:acyltransferase activity"/>
    <property type="evidence" value="ECO:0007669"/>
    <property type="project" value="UniProtKB-KW"/>
</dbReference>
<feature type="transmembrane region" description="Helical" evidence="1">
    <location>
        <begin position="25"/>
        <end position="44"/>
    </location>
</feature>
<dbReference type="Proteomes" id="UP000664369">
    <property type="component" value="Unassembled WGS sequence"/>
</dbReference>
<proteinExistence type="predicted"/>
<feature type="transmembrane region" description="Helical" evidence="1">
    <location>
        <begin position="90"/>
        <end position="109"/>
    </location>
</feature>